<feature type="transmembrane region" description="Helical" evidence="1">
    <location>
        <begin position="52"/>
        <end position="69"/>
    </location>
</feature>
<proteinExistence type="predicted"/>
<organism evidence="2 3">
    <name type="scientific">Planococcus massiliensis</name>
    <dbReference type="NCBI Taxonomy" id="1499687"/>
    <lineage>
        <taxon>Bacteria</taxon>
        <taxon>Bacillati</taxon>
        <taxon>Bacillota</taxon>
        <taxon>Bacilli</taxon>
        <taxon>Bacillales</taxon>
        <taxon>Caryophanaceae</taxon>
        <taxon>Planococcus</taxon>
    </lineage>
</organism>
<evidence type="ECO:0000313" key="2">
    <source>
        <dbReference type="EMBL" id="CEG24174.1"/>
    </source>
</evidence>
<reference evidence="2 3" key="1">
    <citation type="submission" date="2014-09" db="EMBL/GenBank/DDBJ databases">
        <authorList>
            <person name="Urmite Genomes Urmite Genomes"/>
        </authorList>
    </citation>
    <scope>NUCLEOTIDE SEQUENCE [LARGE SCALE GENOMIC DNA]</scope>
    <source>
        <strain evidence="2 3">ES2</strain>
    </source>
</reference>
<keyword evidence="1" id="KW-1133">Transmembrane helix</keyword>
<keyword evidence="1" id="KW-0472">Membrane</keyword>
<dbReference type="EMBL" id="CCXS01000001">
    <property type="protein sequence ID" value="CEG24174.1"/>
    <property type="molecule type" value="Genomic_DNA"/>
</dbReference>
<dbReference type="STRING" id="1499687.BN1080_03194"/>
<evidence type="ECO:0000313" key="3">
    <source>
        <dbReference type="Proteomes" id="UP000043699"/>
    </source>
</evidence>
<dbReference type="AlphaFoldDB" id="A0A098EPH4"/>
<keyword evidence="1" id="KW-0812">Transmembrane</keyword>
<dbReference type="Proteomes" id="UP000043699">
    <property type="component" value="Unassembled WGS sequence"/>
</dbReference>
<keyword evidence="3" id="KW-1185">Reference proteome</keyword>
<gene>
    <name evidence="2" type="ORF">BN1080_03194</name>
</gene>
<dbReference type="RefSeq" id="WP_052653473.1">
    <property type="nucleotide sequence ID" value="NZ_CCXS01000001.1"/>
</dbReference>
<evidence type="ECO:0000256" key="1">
    <source>
        <dbReference type="SAM" id="Phobius"/>
    </source>
</evidence>
<dbReference type="OrthoDB" id="2871129at2"/>
<evidence type="ECO:0008006" key="4">
    <source>
        <dbReference type="Google" id="ProtNLM"/>
    </source>
</evidence>
<accession>A0A098EPH4</accession>
<sequence>MKNIDEQVKKALMDQTSAANQMEPEIWSRLEDELFAEPKPADKKVKKMKKKIIPLFIAAAAGILIAFSFQTETGMALIDRIKEMFVPEKEVVQSIEGMEEETNVQLNEGKDAEYVIYIDEDRYKMIKGEGDKPDVITTKEELPEQYPEVSMIIEQIPGTAPDALASQYEEELKQEFPDLRPIEKVTEPVEGYQLHGIKNGGMEWDDEVVHAYVISNGKEGSFVITERYFLEAAEGHGARFYAMLQEFHIVD</sequence>
<name>A0A098EPH4_9BACL</name>
<protein>
    <recommendedName>
        <fullName evidence="4">DUF4367 domain-containing protein</fullName>
    </recommendedName>
</protein>